<accession>A0ABP8ZTN7</accession>
<evidence type="ECO:0000259" key="2">
    <source>
        <dbReference type="Pfam" id="PF14062"/>
    </source>
</evidence>
<feature type="compositionally biased region" description="Low complexity" evidence="1">
    <location>
        <begin position="132"/>
        <end position="149"/>
    </location>
</feature>
<dbReference type="Proteomes" id="UP001501147">
    <property type="component" value="Unassembled WGS sequence"/>
</dbReference>
<sequence>MLTDTNNLITLAADPSGGTLGLELPPGRLVDETYQGQWPYPLLWLADTRAEPGQWSAQGPALRAADLVPVLVDVGGPAGGPEKWDLLCGNLSYPEDLGADEVLGYLWGEVREKRARREAEEPASGGTAAPFDAPWPGLAPAAGPGDDPEALAARAADTLAGAGSWLRDPRLALVSAECNADIPAACGWSGSLSHEDDPGALSAVLRSWGERFGTRVVALGADHLVLSVAAPPTTEAHAEAVAAEHAAFCPDDLVRSGHTTLRDHAVHEILGRRTWVHRWDS</sequence>
<dbReference type="Pfam" id="PF14062">
    <property type="entry name" value="DUF4253"/>
    <property type="match status" value="1"/>
</dbReference>
<dbReference type="InterPro" id="IPR025349">
    <property type="entry name" value="DUF4253"/>
</dbReference>
<dbReference type="RefSeq" id="WP_345609704.1">
    <property type="nucleotide sequence ID" value="NZ_BAABJV010000001.1"/>
</dbReference>
<reference evidence="4" key="1">
    <citation type="journal article" date="2019" name="Int. J. Syst. Evol. Microbiol.">
        <title>The Global Catalogue of Microorganisms (GCM) 10K type strain sequencing project: providing services to taxonomists for standard genome sequencing and annotation.</title>
        <authorList>
            <consortium name="The Broad Institute Genomics Platform"/>
            <consortium name="The Broad Institute Genome Sequencing Center for Infectious Disease"/>
            <person name="Wu L."/>
            <person name="Ma J."/>
        </authorList>
    </citation>
    <scope>NUCLEOTIDE SEQUENCE [LARGE SCALE GENOMIC DNA]</scope>
    <source>
        <strain evidence="4">JCM 18324</strain>
    </source>
</reference>
<gene>
    <name evidence="3" type="ORF">GCM10023329_09730</name>
</gene>
<evidence type="ECO:0000313" key="4">
    <source>
        <dbReference type="Proteomes" id="UP001501147"/>
    </source>
</evidence>
<keyword evidence="4" id="KW-1185">Reference proteome</keyword>
<comment type="caution">
    <text evidence="3">The sequence shown here is derived from an EMBL/GenBank/DDBJ whole genome shotgun (WGS) entry which is preliminary data.</text>
</comment>
<proteinExistence type="predicted"/>
<evidence type="ECO:0000313" key="3">
    <source>
        <dbReference type="EMBL" id="GAA4765676.1"/>
    </source>
</evidence>
<feature type="domain" description="DUF4253" evidence="2">
    <location>
        <begin position="170"/>
        <end position="280"/>
    </location>
</feature>
<feature type="region of interest" description="Disordered" evidence="1">
    <location>
        <begin position="117"/>
        <end position="149"/>
    </location>
</feature>
<evidence type="ECO:0000256" key="1">
    <source>
        <dbReference type="SAM" id="MobiDB-lite"/>
    </source>
</evidence>
<protein>
    <recommendedName>
        <fullName evidence="2">DUF4253 domain-containing protein</fullName>
    </recommendedName>
</protein>
<organism evidence="3 4">
    <name type="scientific">Streptomyces sanyensis</name>
    <dbReference type="NCBI Taxonomy" id="568869"/>
    <lineage>
        <taxon>Bacteria</taxon>
        <taxon>Bacillati</taxon>
        <taxon>Actinomycetota</taxon>
        <taxon>Actinomycetes</taxon>
        <taxon>Kitasatosporales</taxon>
        <taxon>Streptomycetaceae</taxon>
        <taxon>Streptomyces</taxon>
    </lineage>
</organism>
<name>A0ABP8ZTN7_9ACTN</name>
<dbReference type="EMBL" id="BAABJV010000001">
    <property type="protein sequence ID" value="GAA4765676.1"/>
    <property type="molecule type" value="Genomic_DNA"/>
</dbReference>